<dbReference type="InterPro" id="IPR036940">
    <property type="entry name" value="PI3/4_kinase_cat_sf"/>
</dbReference>
<dbReference type="PROSITE" id="PS51190">
    <property type="entry name" value="FATC"/>
    <property type="match status" value="1"/>
</dbReference>
<dbReference type="PANTHER" id="PTHR37079">
    <property type="entry name" value="SERINE/THREONINE-PROTEIN KINASE ATM"/>
    <property type="match status" value="1"/>
</dbReference>
<dbReference type="GO" id="GO:0005634">
    <property type="term" value="C:nucleus"/>
    <property type="evidence" value="ECO:0007669"/>
    <property type="project" value="UniProtKB-SubCell"/>
</dbReference>
<keyword evidence="8" id="KW-1185">Reference proteome</keyword>
<dbReference type="GO" id="GO:0006974">
    <property type="term" value="P:DNA damage response"/>
    <property type="evidence" value="ECO:0007669"/>
    <property type="project" value="UniProtKB-KW"/>
</dbReference>
<evidence type="ECO:0000256" key="2">
    <source>
        <dbReference type="ARBA" id="ARBA00022763"/>
    </source>
</evidence>
<evidence type="ECO:0000259" key="6">
    <source>
        <dbReference type="PROSITE" id="PS51190"/>
    </source>
</evidence>
<evidence type="ECO:0000313" key="7">
    <source>
        <dbReference type="EMBL" id="VEU34635.1"/>
    </source>
</evidence>
<dbReference type="PROSITE" id="PS50290">
    <property type="entry name" value="PI3_4_KINASE_3"/>
    <property type="match status" value="1"/>
</dbReference>
<dbReference type="InterPro" id="IPR003152">
    <property type="entry name" value="FATC_dom"/>
</dbReference>
<dbReference type="OrthoDB" id="381190at2759"/>
<dbReference type="InterPro" id="IPR011009">
    <property type="entry name" value="Kinase-like_dom_sf"/>
</dbReference>
<dbReference type="SMART" id="SM00146">
    <property type="entry name" value="PI3Kc"/>
    <property type="match status" value="1"/>
</dbReference>
<keyword evidence="2" id="KW-0227">DNA damage</keyword>
<evidence type="ECO:0000259" key="5">
    <source>
        <dbReference type="PROSITE" id="PS50290"/>
    </source>
</evidence>
<accession>A0A448YY06</accession>
<evidence type="ECO:0000313" key="8">
    <source>
        <dbReference type="Proteomes" id="UP000291116"/>
    </source>
</evidence>
<keyword evidence="3" id="KW-0539">Nucleus</keyword>
<name>A0A448YY06_9STRA</name>
<feature type="region of interest" description="Disordered" evidence="4">
    <location>
        <begin position="125"/>
        <end position="154"/>
    </location>
</feature>
<evidence type="ECO:0000256" key="4">
    <source>
        <dbReference type="SAM" id="MobiDB-lite"/>
    </source>
</evidence>
<dbReference type="SMART" id="SM01343">
    <property type="entry name" value="FATC"/>
    <property type="match status" value="1"/>
</dbReference>
<gene>
    <name evidence="7" type="ORF">PSNMU_V1.4_AUG-EV-PASAV3_0013470</name>
</gene>
<dbReference type="Gene3D" id="1.10.1070.11">
    <property type="entry name" value="Phosphatidylinositol 3-/4-kinase, catalytic domain"/>
    <property type="match status" value="1"/>
</dbReference>
<dbReference type="EMBL" id="CAACVS010000035">
    <property type="protein sequence ID" value="VEU34635.1"/>
    <property type="molecule type" value="Genomic_DNA"/>
</dbReference>
<dbReference type="AlphaFoldDB" id="A0A448YY06"/>
<reference evidence="7 8" key="1">
    <citation type="submission" date="2019-01" db="EMBL/GenBank/DDBJ databases">
        <authorList>
            <person name="Ferrante I. M."/>
        </authorList>
    </citation>
    <scope>NUCLEOTIDE SEQUENCE [LARGE SCALE GENOMIC DNA]</scope>
    <source>
        <strain evidence="7 8">B856</strain>
    </source>
</reference>
<dbReference type="Pfam" id="PF00454">
    <property type="entry name" value="PI3_PI4_kinase"/>
    <property type="match status" value="1"/>
</dbReference>
<organism evidence="7 8">
    <name type="scientific">Pseudo-nitzschia multistriata</name>
    <dbReference type="NCBI Taxonomy" id="183589"/>
    <lineage>
        <taxon>Eukaryota</taxon>
        <taxon>Sar</taxon>
        <taxon>Stramenopiles</taxon>
        <taxon>Ochrophyta</taxon>
        <taxon>Bacillariophyta</taxon>
        <taxon>Bacillariophyceae</taxon>
        <taxon>Bacillariophycidae</taxon>
        <taxon>Bacillariales</taxon>
        <taxon>Bacillariaceae</taxon>
        <taxon>Pseudo-nitzschia</taxon>
    </lineage>
</organism>
<dbReference type="SUPFAM" id="SSF56112">
    <property type="entry name" value="Protein kinase-like (PK-like)"/>
    <property type="match status" value="1"/>
</dbReference>
<feature type="domain" description="FATC" evidence="6">
    <location>
        <begin position="171"/>
        <end position="203"/>
    </location>
</feature>
<sequence length="203" mass="22439">MNFTRSVAVNSIVGHTLGIGDRHLGNILIDQATGEVVHIDFGFVFEQGKLLPIPECIPFRLTRNIVDGMGPCGVEGLFVNVAEQTMLVLRKHDQELLAILSAVVADPMYKWSVNSSTARRRQAIEEKAGIHSTDERGDNSLDIRDSQSSTTKTMNKIKEKLQGYEDSTSGEQQGVEGQVQFLINSARDPNNLCNLFPGWAPWD</sequence>
<dbReference type="GO" id="GO:0004674">
    <property type="term" value="F:protein serine/threonine kinase activity"/>
    <property type="evidence" value="ECO:0007669"/>
    <property type="project" value="InterPro"/>
</dbReference>
<dbReference type="PANTHER" id="PTHR37079:SF4">
    <property type="entry name" value="SERINE_THREONINE-PROTEIN KINASE ATM"/>
    <property type="match status" value="1"/>
</dbReference>
<feature type="domain" description="PI3K/PI4K catalytic" evidence="5">
    <location>
        <begin position="1"/>
        <end position="153"/>
    </location>
</feature>
<feature type="compositionally biased region" description="Basic and acidic residues" evidence="4">
    <location>
        <begin position="125"/>
        <end position="145"/>
    </location>
</feature>
<dbReference type="InterPro" id="IPR000403">
    <property type="entry name" value="PI3/4_kinase_cat_dom"/>
</dbReference>
<dbReference type="Proteomes" id="UP000291116">
    <property type="component" value="Unassembled WGS sequence"/>
</dbReference>
<dbReference type="InterPro" id="IPR038980">
    <property type="entry name" value="ATM_plant"/>
</dbReference>
<comment type="subcellular location">
    <subcellularLocation>
        <location evidence="1">Nucleus</location>
    </subcellularLocation>
</comment>
<proteinExistence type="predicted"/>
<evidence type="ECO:0000256" key="1">
    <source>
        <dbReference type="ARBA" id="ARBA00004123"/>
    </source>
</evidence>
<protein>
    <submittedName>
        <fullName evidence="7">Uncharacterized protein</fullName>
    </submittedName>
</protein>
<evidence type="ECO:0000256" key="3">
    <source>
        <dbReference type="ARBA" id="ARBA00023242"/>
    </source>
</evidence>
<dbReference type="Pfam" id="PF02260">
    <property type="entry name" value="FATC"/>
    <property type="match status" value="1"/>
</dbReference>